<evidence type="ECO:0000256" key="1">
    <source>
        <dbReference type="SAM" id="MobiDB-lite"/>
    </source>
</evidence>
<feature type="region of interest" description="Disordered" evidence="1">
    <location>
        <begin position="205"/>
        <end position="228"/>
    </location>
</feature>
<sequence>MLNNNFEGEIIFLSDNWHNYLDVNDYKDRPINYLEIGIYYGANFLSVGNSYASHSESRLYGIDPWENYDDYSFNYDDGEQESIYNTFLRNVENSGIKEKITIHRGYSHREILNFPDSFFDIIYLDGNFKSEYILEDAVLSFRKLKKNGIMICDYYARTDLTDNSDKGINGFMSGYYKNIKFLGVNYYHQLFIQKITPNERTYIEEDNEEIDDEQDQQQVQEQDNSEIV</sequence>
<feature type="compositionally biased region" description="Acidic residues" evidence="1">
    <location>
        <begin position="205"/>
        <end position="215"/>
    </location>
</feature>
<dbReference type="AlphaFoldDB" id="A0A6C0CV31"/>
<evidence type="ECO:0000313" key="2">
    <source>
        <dbReference type="EMBL" id="QHT08012.1"/>
    </source>
</evidence>
<name>A0A6C0CV31_9ZZZZ</name>
<accession>A0A6C0CV31</accession>
<reference evidence="2" key="1">
    <citation type="journal article" date="2020" name="Nature">
        <title>Giant virus diversity and host interactions through global metagenomics.</title>
        <authorList>
            <person name="Schulz F."/>
            <person name="Roux S."/>
            <person name="Paez-Espino D."/>
            <person name="Jungbluth S."/>
            <person name="Walsh D.A."/>
            <person name="Denef V.J."/>
            <person name="McMahon K.D."/>
            <person name="Konstantinidis K.T."/>
            <person name="Eloe-Fadrosh E.A."/>
            <person name="Kyrpides N.C."/>
            <person name="Woyke T."/>
        </authorList>
    </citation>
    <scope>NUCLEOTIDE SEQUENCE</scope>
    <source>
        <strain evidence="2">GVMAG-M-3300022752-39</strain>
    </source>
</reference>
<proteinExistence type="predicted"/>
<dbReference type="InterPro" id="IPR029063">
    <property type="entry name" value="SAM-dependent_MTases_sf"/>
</dbReference>
<evidence type="ECO:0008006" key="3">
    <source>
        <dbReference type="Google" id="ProtNLM"/>
    </source>
</evidence>
<dbReference type="SUPFAM" id="SSF53335">
    <property type="entry name" value="S-adenosyl-L-methionine-dependent methyltransferases"/>
    <property type="match status" value="1"/>
</dbReference>
<protein>
    <recommendedName>
        <fullName evidence="3">Methyltransferase</fullName>
    </recommendedName>
</protein>
<dbReference type="Pfam" id="PF13578">
    <property type="entry name" value="Methyltransf_24"/>
    <property type="match status" value="1"/>
</dbReference>
<dbReference type="Gene3D" id="3.40.50.150">
    <property type="entry name" value="Vaccinia Virus protein VP39"/>
    <property type="match status" value="1"/>
</dbReference>
<dbReference type="EMBL" id="MN739489">
    <property type="protein sequence ID" value="QHT08012.1"/>
    <property type="molecule type" value="Genomic_DNA"/>
</dbReference>
<organism evidence="2">
    <name type="scientific">viral metagenome</name>
    <dbReference type="NCBI Taxonomy" id="1070528"/>
    <lineage>
        <taxon>unclassified sequences</taxon>
        <taxon>metagenomes</taxon>
        <taxon>organismal metagenomes</taxon>
    </lineage>
</organism>